<dbReference type="GO" id="GO:0008610">
    <property type="term" value="P:lipid biosynthetic process"/>
    <property type="evidence" value="ECO:0007669"/>
    <property type="project" value="InterPro"/>
</dbReference>
<dbReference type="PANTHER" id="PTHR43667">
    <property type="entry name" value="CYCLOPROPANE-FATTY-ACYL-PHOSPHOLIPID SYNTHASE"/>
    <property type="match status" value="1"/>
</dbReference>
<evidence type="ECO:0000256" key="1">
    <source>
        <dbReference type="ARBA" id="ARBA00010815"/>
    </source>
</evidence>
<protein>
    <submittedName>
        <fullName evidence="8">SAM-dependent methyltransferase</fullName>
    </submittedName>
</protein>
<dbReference type="Proteomes" id="UP000029628">
    <property type="component" value="Unassembled WGS sequence"/>
</dbReference>
<dbReference type="GO" id="GO:0032259">
    <property type="term" value="P:methylation"/>
    <property type="evidence" value="ECO:0007669"/>
    <property type="project" value="UniProtKB-KW"/>
</dbReference>
<name>A0A096BXJ6_9FIRM</name>
<organism evidence="8 9">
    <name type="scientific">Veillonella montpellierensis DNF00314</name>
    <dbReference type="NCBI Taxonomy" id="1401067"/>
    <lineage>
        <taxon>Bacteria</taxon>
        <taxon>Bacillati</taxon>
        <taxon>Bacillota</taxon>
        <taxon>Negativicutes</taxon>
        <taxon>Veillonellales</taxon>
        <taxon>Veillonellaceae</taxon>
        <taxon>Veillonella</taxon>
    </lineage>
</organism>
<comment type="similarity">
    <text evidence="1">Belongs to the CFA/CMAS family.</text>
</comment>
<evidence type="ECO:0000256" key="2">
    <source>
        <dbReference type="ARBA" id="ARBA00022603"/>
    </source>
</evidence>
<dbReference type="InterPro" id="IPR050723">
    <property type="entry name" value="CFA/CMAS"/>
</dbReference>
<gene>
    <name evidence="8" type="ORF">HMPREF0872_04685</name>
</gene>
<dbReference type="PIRSF" id="PIRSF003085">
    <property type="entry name" value="CMAS"/>
    <property type="match status" value="1"/>
</dbReference>
<dbReference type="InterPro" id="IPR029063">
    <property type="entry name" value="SAM-dependent_MTases_sf"/>
</dbReference>
<dbReference type="GO" id="GO:0008168">
    <property type="term" value="F:methyltransferase activity"/>
    <property type="evidence" value="ECO:0007669"/>
    <property type="project" value="UniProtKB-KW"/>
</dbReference>
<dbReference type="PANTHER" id="PTHR43667:SF1">
    <property type="entry name" value="CYCLOPROPANE-FATTY-ACYL-PHOSPHOLIPID SYNTHASE"/>
    <property type="match status" value="1"/>
</dbReference>
<dbReference type="SUPFAM" id="SSF53335">
    <property type="entry name" value="S-adenosyl-L-methionine-dependent methyltransferases"/>
    <property type="match status" value="1"/>
</dbReference>
<evidence type="ECO:0000256" key="3">
    <source>
        <dbReference type="ARBA" id="ARBA00022679"/>
    </source>
</evidence>
<dbReference type="InterPro" id="IPR057206">
    <property type="entry name" value="DUF7884"/>
</dbReference>
<reference evidence="8 9" key="1">
    <citation type="submission" date="2014-07" db="EMBL/GenBank/DDBJ databases">
        <authorList>
            <person name="McCorrison J."/>
            <person name="Sanka R."/>
            <person name="Torralba M."/>
            <person name="Gillis M."/>
            <person name="Haft D.H."/>
            <person name="Methe B."/>
            <person name="Sutton G."/>
            <person name="Nelson K.E."/>
        </authorList>
    </citation>
    <scope>NUCLEOTIDE SEQUENCE [LARGE SCALE GENOMIC DNA]</scope>
    <source>
        <strain evidence="8 9">DNF00314</strain>
    </source>
</reference>
<evidence type="ECO:0000256" key="5">
    <source>
        <dbReference type="ARBA" id="ARBA00023098"/>
    </source>
</evidence>
<keyword evidence="9" id="KW-1185">Reference proteome</keyword>
<dbReference type="InterPro" id="IPR003333">
    <property type="entry name" value="CMAS"/>
</dbReference>
<dbReference type="Gene3D" id="3.40.50.150">
    <property type="entry name" value="Vaccinia Virus protein VP39"/>
    <property type="match status" value="1"/>
</dbReference>
<comment type="caution">
    <text evidence="8">The sequence shown here is derived from an EMBL/GenBank/DDBJ whole genome shotgun (WGS) entry which is preliminary data.</text>
</comment>
<dbReference type="Pfam" id="PF25371">
    <property type="entry name" value="DUF7884"/>
    <property type="match status" value="1"/>
</dbReference>
<dbReference type="RefSeq" id="WP_028257472.1">
    <property type="nucleotide sequence ID" value="NZ_JRNT01000009.1"/>
</dbReference>
<feature type="active site" evidence="6">
    <location>
        <position position="361"/>
    </location>
</feature>
<evidence type="ECO:0000313" key="9">
    <source>
        <dbReference type="Proteomes" id="UP000029628"/>
    </source>
</evidence>
<keyword evidence="2 8" id="KW-0489">Methyltransferase</keyword>
<evidence type="ECO:0000256" key="6">
    <source>
        <dbReference type="PIRSR" id="PIRSR003085-1"/>
    </source>
</evidence>
<dbReference type="CDD" id="cd02440">
    <property type="entry name" value="AdoMet_MTases"/>
    <property type="match status" value="1"/>
</dbReference>
<evidence type="ECO:0000313" key="8">
    <source>
        <dbReference type="EMBL" id="KGF47462.1"/>
    </source>
</evidence>
<accession>A0A096BXJ6</accession>
<dbReference type="Pfam" id="PF02353">
    <property type="entry name" value="CMAS"/>
    <property type="match status" value="1"/>
</dbReference>
<feature type="domain" description="DUF7884" evidence="7">
    <location>
        <begin position="7"/>
        <end position="89"/>
    </location>
</feature>
<evidence type="ECO:0000259" key="7">
    <source>
        <dbReference type="Pfam" id="PF25371"/>
    </source>
</evidence>
<sequence length="395" mass="45615">MLKKAILKNALKLWKKANFNVKYWDGELVSYGDNPKFTVIFNQEPSTEDLHTDLVLTIGEAYMKGIVDFEGSMDDIIKTMYDNNHSTLTIKELEDKLKLFAVDEKQEIKAEKDNIHSHYDLGNDFYRLWLDPTMSYSCAYFENDTDTLETAQLQKIDHSLGKLNLKPGEHLLDIGCGWGWLVIRAAQKYGVKATGITLSEEQYAGATERIKKLGLEDLVDIRLQNYIEIDHTKEQFDKIISIGMFEHVGKKRLAAYLAKVNLMLKDKGVFLLHAIMCQMESESNPWIVNYIFPGGYIPSLSETLTAGSNMGYQVQHIENLRRHYAKTLDKWYENYKQVEEKVIQTYGKEFSRMWGLYLSGCASAFRMGNIDIYQILYTKGTNNDMPMTYGYMYNK</sequence>
<keyword evidence="4" id="KW-0949">S-adenosyl-L-methionine</keyword>
<proteinExistence type="inferred from homology"/>
<dbReference type="EMBL" id="JRNT01000009">
    <property type="protein sequence ID" value="KGF47462.1"/>
    <property type="molecule type" value="Genomic_DNA"/>
</dbReference>
<dbReference type="AlphaFoldDB" id="A0A096BXJ6"/>
<evidence type="ECO:0000256" key="4">
    <source>
        <dbReference type="ARBA" id="ARBA00022691"/>
    </source>
</evidence>
<dbReference type="eggNOG" id="COG2230">
    <property type="taxonomic scope" value="Bacteria"/>
</dbReference>
<keyword evidence="3 8" id="KW-0808">Transferase</keyword>
<keyword evidence="5" id="KW-0443">Lipid metabolism</keyword>